<protein>
    <submittedName>
        <fullName evidence="1">Uncharacterized protein</fullName>
    </submittedName>
</protein>
<dbReference type="GeneID" id="77946458"/>
<proteinExistence type="predicted"/>
<name>A0A879R239_9CAUD</name>
<dbReference type="RefSeq" id="YP_010670263.1">
    <property type="nucleotide sequence ID" value="NC_070963.1"/>
</dbReference>
<sequence length="202" mass="24042">MFIRPSQKRIEFERLLKELGYKDRLPVYPKENKRYQQVNFKCLDGAMAIYTFIIMYQTKKSYLYLEFLDHYKSPSLKERISTLAENIHFNEKTRLAEVGWEVKYTKQPDEFSLEERKQIFYHFMKYTYKNLEKGMVNLTPRPGDILAAKPYGPKINEGFTESSLVLGKHQRSLVARKFGFGELQDDGFQYARYDENCVLQPI</sequence>
<reference evidence="1" key="1">
    <citation type="submission" date="2020-09" db="EMBL/GenBank/DDBJ databases">
        <authorList>
            <person name="Zhang D."/>
            <person name="Hatherill J.R."/>
            <person name="Ramirez J.F."/>
            <person name="Edinger B."/>
            <person name="Balarin R."/>
            <person name="Sullivan A."/>
            <person name="Humpal K.M."/>
            <person name="Guseva A."/>
            <person name="Butela K.A."/>
            <person name="Garlena R.A."/>
            <person name="Russell D.A."/>
            <person name="Pope W.H."/>
            <person name="Jacobs-Sera D."/>
            <person name="Hatfull G.F."/>
        </authorList>
    </citation>
    <scope>NUCLEOTIDE SEQUENCE</scope>
</reference>
<evidence type="ECO:0000313" key="2">
    <source>
        <dbReference type="Proteomes" id="UP000664915"/>
    </source>
</evidence>
<evidence type="ECO:0000313" key="1">
    <source>
        <dbReference type="EMBL" id="QPX48253.1"/>
    </source>
</evidence>
<accession>A0A879R239</accession>
<organism evidence="1 2">
    <name type="scientific">Synechococcus phage S-SRM01</name>
    <dbReference type="NCBI Taxonomy" id="2781608"/>
    <lineage>
        <taxon>Viruses</taxon>
        <taxon>Duplodnaviria</taxon>
        <taxon>Heunggongvirae</taxon>
        <taxon>Uroviricota</taxon>
        <taxon>Caudoviricetes</taxon>
        <taxon>Pantevenvirales</taxon>
        <taxon>Kyanoviridae</taxon>
        <taxon>Serangoonvirus</taxon>
        <taxon>Serangoonvirus essarone</taxon>
    </lineage>
</organism>
<dbReference type="Proteomes" id="UP000664915">
    <property type="component" value="Segment"/>
</dbReference>
<keyword evidence="2" id="KW-1185">Reference proteome</keyword>
<dbReference type="KEGG" id="vg:77946458"/>
<dbReference type="EMBL" id="MW015081">
    <property type="protein sequence ID" value="QPX48253.1"/>
    <property type="molecule type" value="Genomic_DNA"/>
</dbReference>